<dbReference type="AlphaFoldDB" id="A0A6S6S3F2"/>
<dbReference type="EMBL" id="CACVAP010000039">
    <property type="protein sequence ID" value="CAA6802841.1"/>
    <property type="molecule type" value="Genomic_DNA"/>
</dbReference>
<keyword evidence="1" id="KW-0812">Transmembrane</keyword>
<dbReference type="Pfam" id="PF13115">
    <property type="entry name" value="YtkA"/>
    <property type="match status" value="1"/>
</dbReference>
<accession>A0A6S6S3F2</accession>
<sequence length="184" mass="21317">MTKKNQNRFWFLFVMGILGFGISMVIWTVKQAVSIPVHESNNYMLKYQMADMNINEIMELDAKFKAKYSIKIEGTELLTLEDDAQNTNAKRAQTTPIKLTSGSNSFTYSIMQEQTNVENAKVTFLLTRPHSRYDDHLEENIKYQDNHYKTTAVELNKKGRYTLQLKVEIDGLIGYIETPAYLIK</sequence>
<protein>
    <recommendedName>
        <fullName evidence="2">YtkA-like domain-containing protein</fullName>
    </recommendedName>
</protein>
<gene>
    <name evidence="3" type="ORF">HELGO_WM3428</name>
</gene>
<reference evidence="3" key="1">
    <citation type="submission" date="2020-01" db="EMBL/GenBank/DDBJ databases">
        <authorList>
            <person name="Meier V. D."/>
            <person name="Meier V D."/>
        </authorList>
    </citation>
    <scope>NUCLEOTIDE SEQUENCE</scope>
    <source>
        <strain evidence="3">HLG_WM_MAG_06</strain>
    </source>
</reference>
<feature type="domain" description="YtkA-like" evidence="2">
    <location>
        <begin position="94"/>
        <end position="165"/>
    </location>
</feature>
<keyword evidence="1" id="KW-1133">Transmembrane helix</keyword>
<dbReference type="InterPro" id="IPR032693">
    <property type="entry name" value="YtkA-like_dom"/>
</dbReference>
<feature type="transmembrane region" description="Helical" evidence="1">
    <location>
        <begin position="9"/>
        <end position="29"/>
    </location>
</feature>
<keyword evidence="1" id="KW-0472">Membrane</keyword>
<name>A0A6S6S3F2_9BACT</name>
<evidence type="ECO:0000259" key="2">
    <source>
        <dbReference type="Pfam" id="PF13115"/>
    </source>
</evidence>
<evidence type="ECO:0000313" key="3">
    <source>
        <dbReference type="EMBL" id="CAA6802841.1"/>
    </source>
</evidence>
<evidence type="ECO:0000256" key="1">
    <source>
        <dbReference type="SAM" id="Phobius"/>
    </source>
</evidence>
<proteinExistence type="predicted"/>
<organism evidence="3">
    <name type="scientific">uncultured Sulfurovum sp</name>
    <dbReference type="NCBI Taxonomy" id="269237"/>
    <lineage>
        <taxon>Bacteria</taxon>
        <taxon>Pseudomonadati</taxon>
        <taxon>Campylobacterota</taxon>
        <taxon>Epsilonproteobacteria</taxon>
        <taxon>Campylobacterales</taxon>
        <taxon>Sulfurovaceae</taxon>
        <taxon>Sulfurovum</taxon>
        <taxon>environmental samples</taxon>
    </lineage>
</organism>